<dbReference type="Proteomes" id="UP000182840">
    <property type="component" value="Chromosome"/>
</dbReference>
<reference evidence="2" key="1">
    <citation type="submission" date="2016-11" db="EMBL/GenBank/DDBJ databases">
        <title>Mesorhizobium oceanicum sp. nov., isolated from deep seawater in South China Sea.</title>
        <authorList>
            <person name="Fu G.-Y."/>
        </authorList>
    </citation>
    <scope>NUCLEOTIDE SEQUENCE [LARGE SCALE GENOMIC DNA]</scope>
    <source>
        <strain evidence="2">B7</strain>
    </source>
</reference>
<dbReference type="STRING" id="1670800.BSQ44_10000"/>
<keyword evidence="2" id="KW-1185">Reference proteome</keyword>
<dbReference type="AlphaFoldDB" id="A0A1L3SQU2"/>
<accession>A0A1L3SQU2</accession>
<evidence type="ECO:0000313" key="1">
    <source>
        <dbReference type="EMBL" id="APH71662.1"/>
    </source>
</evidence>
<gene>
    <name evidence="1" type="ORF">BSQ44_10000</name>
</gene>
<proteinExistence type="predicted"/>
<dbReference type="OrthoDB" id="7863634at2"/>
<dbReference type="RefSeq" id="WP_072603570.1">
    <property type="nucleotide sequence ID" value="NZ_CP018171.1"/>
</dbReference>
<name>A0A1L3SQU2_9HYPH</name>
<dbReference type="KEGG" id="meso:BSQ44_10000"/>
<sequence length="253" mass="25971">MDRILSVAYSELTRVLPWSLRALGYKFGTADRGAHLAATAAAIDPAVLDVIAAASPRPERGPTIQRSCEGLLIESSGVSLLETGPVAVDYLAGQADASVPLTCKIVGGTETALLPAIVAGAQAYGLGCLAIVAGGTWHFGYRDQEGSVLVAGDDAGDLAGLLGGGPGSHSAAQSRHDAAGDVRLMVGREMELASVPEGAVRPAQLVRQAQRRGIAVSQATLDAIYGLEMLTWAPTSERSRSQAGFTVTASPQP</sequence>
<dbReference type="EMBL" id="CP018171">
    <property type="protein sequence ID" value="APH71662.1"/>
    <property type="molecule type" value="Genomic_DNA"/>
</dbReference>
<evidence type="ECO:0000313" key="2">
    <source>
        <dbReference type="Proteomes" id="UP000182840"/>
    </source>
</evidence>
<protein>
    <submittedName>
        <fullName evidence="1">Uncharacterized protein</fullName>
    </submittedName>
</protein>
<organism evidence="1 2">
    <name type="scientific">Aquibium oceanicum</name>
    <dbReference type="NCBI Taxonomy" id="1670800"/>
    <lineage>
        <taxon>Bacteria</taxon>
        <taxon>Pseudomonadati</taxon>
        <taxon>Pseudomonadota</taxon>
        <taxon>Alphaproteobacteria</taxon>
        <taxon>Hyphomicrobiales</taxon>
        <taxon>Phyllobacteriaceae</taxon>
        <taxon>Aquibium</taxon>
    </lineage>
</organism>